<evidence type="ECO:0000259" key="3">
    <source>
        <dbReference type="Pfam" id="PF25137"/>
    </source>
</evidence>
<dbReference type="Gene3D" id="1.20.1090.10">
    <property type="entry name" value="Dehydroquinate synthase-like - alpha domain"/>
    <property type="match status" value="1"/>
</dbReference>
<reference evidence="4" key="1">
    <citation type="submission" date="2020-10" db="EMBL/GenBank/DDBJ databases">
        <authorList>
            <person name="Gilroy R."/>
        </authorList>
    </citation>
    <scope>NUCLEOTIDE SEQUENCE</scope>
    <source>
        <strain evidence="4">517</strain>
    </source>
</reference>
<dbReference type="CDD" id="cd08185">
    <property type="entry name" value="Fe-ADH-like"/>
    <property type="match status" value="1"/>
</dbReference>
<keyword evidence="1" id="KW-0560">Oxidoreductase</keyword>
<proteinExistence type="predicted"/>
<dbReference type="InterPro" id="IPR001670">
    <property type="entry name" value="ADH_Fe/GldA"/>
</dbReference>
<dbReference type="InterPro" id="IPR039697">
    <property type="entry name" value="Alcohol_dehydrogenase_Fe"/>
</dbReference>
<dbReference type="PANTHER" id="PTHR11496">
    <property type="entry name" value="ALCOHOL DEHYDROGENASE"/>
    <property type="match status" value="1"/>
</dbReference>
<feature type="domain" description="Alcohol dehydrogenase iron-type/glycerol dehydrogenase GldA" evidence="2">
    <location>
        <begin position="9"/>
        <end position="183"/>
    </location>
</feature>
<feature type="domain" description="Fe-containing alcohol dehydrogenase-like C-terminal" evidence="3">
    <location>
        <begin position="194"/>
        <end position="390"/>
    </location>
</feature>
<evidence type="ECO:0000313" key="5">
    <source>
        <dbReference type="Proteomes" id="UP000727857"/>
    </source>
</evidence>
<comment type="caution">
    <text evidence="4">The sequence shown here is derived from an EMBL/GenBank/DDBJ whole genome shotgun (WGS) entry which is preliminary data.</text>
</comment>
<reference evidence="4" key="2">
    <citation type="journal article" date="2021" name="PeerJ">
        <title>Extensive microbial diversity within the chicken gut microbiome revealed by metagenomics and culture.</title>
        <authorList>
            <person name="Gilroy R."/>
            <person name="Ravi A."/>
            <person name="Getino M."/>
            <person name="Pursley I."/>
            <person name="Horton D.L."/>
            <person name="Alikhan N.F."/>
            <person name="Baker D."/>
            <person name="Gharbi K."/>
            <person name="Hall N."/>
            <person name="Watson M."/>
            <person name="Adriaenssens E.M."/>
            <person name="Foster-Nyarko E."/>
            <person name="Jarju S."/>
            <person name="Secka A."/>
            <person name="Antonio M."/>
            <person name="Oren A."/>
            <person name="Chaudhuri R.R."/>
            <person name="La Ragione R."/>
            <person name="Hildebrand F."/>
            <person name="Pallen M.J."/>
        </authorList>
    </citation>
    <scope>NUCLEOTIDE SEQUENCE</scope>
    <source>
        <strain evidence="4">517</strain>
    </source>
</reference>
<name>A0A940DFY8_9FIRM</name>
<dbReference type="GO" id="GO:0046872">
    <property type="term" value="F:metal ion binding"/>
    <property type="evidence" value="ECO:0007669"/>
    <property type="project" value="InterPro"/>
</dbReference>
<evidence type="ECO:0000256" key="1">
    <source>
        <dbReference type="ARBA" id="ARBA00023002"/>
    </source>
</evidence>
<dbReference type="Pfam" id="PF25137">
    <property type="entry name" value="ADH_Fe_C"/>
    <property type="match status" value="1"/>
</dbReference>
<evidence type="ECO:0000313" key="4">
    <source>
        <dbReference type="EMBL" id="MBO8423704.1"/>
    </source>
</evidence>
<dbReference type="GO" id="GO:0004022">
    <property type="term" value="F:alcohol dehydrogenase (NAD+) activity"/>
    <property type="evidence" value="ECO:0007669"/>
    <property type="project" value="TreeGrafter"/>
</dbReference>
<dbReference type="SUPFAM" id="SSF56796">
    <property type="entry name" value="Dehydroquinate synthase-like"/>
    <property type="match status" value="1"/>
</dbReference>
<sequence length="391" mass="42232">MNGFTAFVPTRVLFGAGKLNELHKQELPGKKALLLISNGKSARAGGYLGRTEEQLRLAGKEWVVFDKIEANPLKTTVEEGGRFAAANGCDFIVALGGGSVMDAAKAVATMATNEGDLWDYVMAGTGKRKPIVNDPLPIVAITTTAGTGSEVDQYGVISNDETKEKIGFGGDDRLFPVLAIVDPELMLTVPPKFTAYQGFDALFHSTETYIHKFANPISDMVSATAIEAVGRNLAKAVADGSDIEARTAVAFGNTISGYSMVYGSCMSEHSLEHAMSAFHHELPHGAGLIMISVAYYSHFIAHGVCPERFVDMAKFMGMKDAERPEDFIIALKELQKACGVDDLRMSDYGITEEEFDALADNAMETMGGLFLSDPKELSHADVVEIYRNSYK</sequence>
<dbReference type="Pfam" id="PF00465">
    <property type="entry name" value="Fe-ADH"/>
    <property type="match status" value="1"/>
</dbReference>
<dbReference type="PANTHER" id="PTHR11496:SF104">
    <property type="entry name" value="3-DEOXY-ALPHA-D-MANNO-OCTULOSONATE 8-OXIDASE"/>
    <property type="match status" value="1"/>
</dbReference>
<evidence type="ECO:0000259" key="2">
    <source>
        <dbReference type="Pfam" id="PF00465"/>
    </source>
</evidence>
<accession>A0A940DFY8</accession>
<dbReference type="InterPro" id="IPR056798">
    <property type="entry name" value="ADH_Fe_C"/>
</dbReference>
<protein>
    <submittedName>
        <fullName evidence="4">Iron-containing alcohol dehydrogenase</fullName>
    </submittedName>
</protein>
<dbReference type="Gene3D" id="3.40.50.1970">
    <property type="match status" value="1"/>
</dbReference>
<dbReference type="Proteomes" id="UP000727857">
    <property type="component" value="Unassembled WGS sequence"/>
</dbReference>
<organism evidence="4 5">
    <name type="scientific">Candidatus Stercoripulliclostridium pullicola</name>
    <dbReference type="NCBI Taxonomy" id="2840953"/>
    <lineage>
        <taxon>Bacteria</taxon>
        <taxon>Bacillati</taxon>
        <taxon>Bacillota</taxon>
        <taxon>Clostridia</taxon>
        <taxon>Eubacteriales</taxon>
        <taxon>Candidatus Stercoripulliclostridium</taxon>
    </lineage>
</organism>
<gene>
    <name evidence="4" type="ORF">IAB16_01585</name>
</gene>
<dbReference type="EMBL" id="JADINF010000040">
    <property type="protein sequence ID" value="MBO8423704.1"/>
    <property type="molecule type" value="Genomic_DNA"/>
</dbReference>
<dbReference type="FunFam" id="3.40.50.1970:FF:000003">
    <property type="entry name" value="Alcohol dehydrogenase, iron-containing"/>
    <property type="match status" value="1"/>
</dbReference>
<dbReference type="AlphaFoldDB" id="A0A940DFY8"/>